<dbReference type="InterPro" id="IPR018356">
    <property type="entry name" value="Tscrpt_reg_HTH_DeoR_CS"/>
</dbReference>
<dbReference type="InterPro" id="IPR002178">
    <property type="entry name" value="PTS_EIIA_type-2_dom"/>
</dbReference>
<dbReference type="Gene3D" id="1.10.1790.10">
    <property type="entry name" value="PRD domain"/>
    <property type="match status" value="1"/>
</dbReference>
<organism evidence="10 11">
    <name type="scientific">Sporolactobacillus nakayamae</name>
    <dbReference type="NCBI Taxonomy" id="269670"/>
    <lineage>
        <taxon>Bacteria</taxon>
        <taxon>Bacillati</taxon>
        <taxon>Bacillota</taxon>
        <taxon>Bacilli</taxon>
        <taxon>Bacillales</taxon>
        <taxon>Sporolactobacillaceae</taxon>
        <taxon>Sporolactobacillus</taxon>
    </lineage>
</organism>
<gene>
    <name evidence="10" type="ORF">SAMN02982927_01815</name>
</gene>
<dbReference type="InterPro" id="IPR013196">
    <property type="entry name" value="HTH_11"/>
</dbReference>
<evidence type="ECO:0000313" key="11">
    <source>
        <dbReference type="Proteomes" id="UP000198752"/>
    </source>
</evidence>
<keyword evidence="11" id="KW-1185">Reference proteome</keyword>
<dbReference type="PROSITE" id="PS51094">
    <property type="entry name" value="PTS_EIIA_TYPE_2"/>
    <property type="match status" value="1"/>
</dbReference>
<dbReference type="PANTHER" id="PTHR30185:SF18">
    <property type="entry name" value="TRANSCRIPTIONAL REGULATOR MTLR"/>
    <property type="match status" value="1"/>
</dbReference>
<name>A0A1I2S3N2_9BACL</name>
<dbReference type="SUPFAM" id="SSF55804">
    <property type="entry name" value="Phoshotransferase/anion transport protein"/>
    <property type="match status" value="1"/>
</dbReference>
<evidence type="ECO:0000259" key="6">
    <source>
        <dbReference type="PROSITE" id="PS51000"/>
    </source>
</evidence>
<dbReference type="PROSITE" id="PS51372">
    <property type="entry name" value="PRD_2"/>
    <property type="match status" value="1"/>
</dbReference>
<sequence>MSRYTQTDRLSIIVGELRKKEFVSIEDLTKKLSVTERTIRNDVTVLNHEFCKTAEIQLNKGQYAIHVYRDQAYRSIAEALTKDQKTSDSPENRAKSLIAQLLAANEPITMDDLSEQLNVSRSTLVNDLTRMRVTLDPYELVIKGKPNQGIQLQGSEWHKRLYILQNNDHVLDQPLDDKMHELVHQFAVTFSLAETTEREFVRYVSVVLRRSAQNPLVQNSDDFDQSYIMKTKEYGRVNTLADQLEKRCGSLSTAERAFLTIPVLGRRSPVHLPTDTMAPLPESILQLINDIEEQVVKQLNITIDFTNITNELGYHLLFMLNRLIFGVKIYNSLMNEVQEKYPLACEIATIAHDVIKRKYQIDVSEAELSYLAYYFGIAVKESQMHKRQQLERIAIVCDTGRGSARIISMQLKEILPEHVAIQLFSSRTATKELMNTFDLVFSTVSLPDHIKPPIIEVKDIFDERALAQKISKLCVLDHLHITGNQQEESIICRLLNTDRFFLLSDRRPYYENLKRMIHHLEEVNTVDAQFKERLIKREKMRSTVFDHGIAFPHTVNMGNSDIVLAVGVYPEKHQEEHREIRIVFLLGIPENNQNETLLVQLYEEMIALAKNDDWLHDLSKETTCSDFRLLVKRQLLHH</sequence>
<evidence type="ECO:0000256" key="4">
    <source>
        <dbReference type="ARBA" id="ARBA00023125"/>
    </source>
</evidence>
<evidence type="ECO:0000313" key="10">
    <source>
        <dbReference type="EMBL" id="SFG47370.1"/>
    </source>
</evidence>
<feature type="domain" description="PTS EIIB type-2" evidence="8">
    <location>
        <begin position="391"/>
        <end position="478"/>
    </location>
</feature>
<dbReference type="PANTHER" id="PTHR30185">
    <property type="entry name" value="CRYPTIC BETA-GLUCOSIDE BGL OPERON ANTITERMINATOR"/>
    <property type="match status" value="1"/>
</dbReference>
<dbReference type="CDD" id="cd05568">
    <property type="entry name" value="PTS_IIB_bgl_like"/>
    <property type="match status" value="1"/>
</dbReference>
<dbReference type="Gene3D" id="1.10.10.10">
    <property type="entry name" value="Winged helix-like DNA-binding domain superfamily/Winged helix DNA-binding domain"/>
    <property type="match status" value="2"/>
</dbReference>
<dbReference type="SUPFAM" id="SSF46785">
    <property type="entry name" value="Winged helix' DNA-binding domain"/>
    <property type="match status" value="1"/>
</dbReference>
<evidence type="ECO:0000256" key="5">
    <source>
        <dbReference type="ARBA" id="ARBA00023163"/>
    </source>
</evidence>
<evidence type="ECO:0000256" key="1">
    <source>
        <dbReference type="ARBA" id="ARBA00022679"/>
    </source>
</evidence>
<keyword evidence="3" id="KW-0805">Transcription regulation</keyword>
<keyword evidence="5" id="KW-0804">Transcription</keyword>
<evidence type="ECO:0000259" key="8">
    <source>
        <dbReference type="PROSITE" id="PS51099"/>
    </source>
</evidence>
<dbReference type="Pfam" id="PF00874">
    <property type="entry name" value="PRD"/>
    <property type="match status" value="1"/>
</dbReference>
<feature type="domain" description="HTH deoR-type" evidence="6">
    <location>
        <begin position="6"/>
        <end position="65"/>
    </location>
</feature>
<dbReference type="InterPro" id="IPR001034">
    <property type="entry name" value="DeoR_HTH"/>
</dbReference>
<dbReference type="GO" id="GO:0003677">
    <property type="term" value="F:DNA binding"/>
    <property type="evidence" value="ECO:0007669"/>
    <property type="project" value="UniProtKB-KW"/>
</dbReference>
<proteinExistence type="predicted"/>
<dbReference type="GO" id="GO:0008982">
    <property type="term" value="F:protein-N(PI)-phosphohistidine-sugar phosphotransferase activity"/>
    <property type="evidence" value="ECO:0007669"/>
    <property type="project" value="InterPro"/>
</dbReference>
<keyword evidence="1" id="KW-0808">Transferase</keyword>
<dbReference type="InterPro" id="IPR036634">
    <property type="entry name" value="PRD_sf"/>
</dbReference>
<feature type="domain" description="PTS EIIA type-2" evidence="7">
    <location>
        <begin position="493"/>
        <end position="634"/>
    </location>
</feature>
<dbReference type="Pfam" id="PF08279">
    <property type="entry name" value="HTH_11"/>
    <property type="match status" value="2"/>
</dbReference>
<feature type="domain" description="PRD" evidence="9">
    <location>
        <begin position="279"/>
        <end position="385"/>
    </location>
</feature>
<dbReference type="InterPro" id="IPR036388">
    <property type="entry name" value="WH-like_DNA-bd_sf"/>
</dbReference>
<dbReference type="InterPro" id="IPR011608">
    <property type="entry name" value="PRD"/>
</dbReference>
<dbReference type="GO" id="GO:0003700">
    <property type="term" value="F:DNA-binding transcription factor activity"/>
    <property type="evidence" value="ECO:0007669"/>
    <property type="project" value="InterPro"/>
</dbReference>
<dbReference type="InterPro" id="IPR050661">
    <property type="entry name" value="BglG_antiterminators"/>
</dbReference>
<dbReference type="InterPro" id="IPR036390">
    <property type="entry name" value="WH_DNA-bd_sf"/>
</dbReference>
<dbReference type="SUPFAM" id="SSF52794">
    <property type="entry name" value="PTS system IIB component-like"/>
    <property type="match status" value="1"/>
</dbReference>
<dbReference type="PROSITE" id="PS51000">
    <property type="entry name" value="HTH_DEOR_2"/>
    <property type="match status" value="1"/>
</dbReference>
<dbReference type="InterPro" id="IPR013011">
    <property type="entry name" value="PTS_EIIB_2"/>
</dbReference>
<dbReference type="PROSITE" id="PS51099">
    <property type="entry name" value="PTS_EIIB_TYPE_2"/>
    <property type="match status" value="1"/>
</dbReference>
<dbReference type="RefSeq" id="WP_093672187.1">
    <property type="nucleotide sequence ID" value="NZ_FOOY01000011.1"/>
</dbReference>
<dbReference type="EMBL" id="FOOY01000011">
    <property type="protein sequence ID" value="SFG47370.1"/>
    <property type="molecule type" value="Genomic_DNA"/>
</dbReference>
<dbReference type="Gene3D" id="3.40.50.2300">
    <property type="match status" value="1"/>
</dbReference>
<accession>A0A1I2S3N2</accession>
<dbReference type="GO" id="GO:0009401">
    <property type="term" value="P:phosphoenolpyruvate-dependent sugar phosphotransferase system"/>
    <property type="evidence" value="ECO:0007669"/>
    <property type="project" value="InterPro"/>
</dbReference>
<dbReference type="OrthoDB" id="3710983at2"/>
<protein>
    <submittedName>
        <fullName evidence="10">Lichenan operon transcriptional antiterminator</fullName>
    </submittedName>
</protein>
<dbReference type="Gene3D" id="3.40.930.10">
    <property type="entry name" value="Mannitol-specific EII, Chain A"/>
    <property type="match status" value="1"/>
</dbReference>
<dbReference type="STRING" id="269670.SAMN02982927_01815"/>
<dbReference type="InterPro" id="IPR036095">
    <property type="entry name" value="PTS_EIIB-like_sf"/>
</dbReference>
<reference evidence="11" key="1">
    <citation type="submission" date="2016-10" db="EMBL/GenBank/DDBJ databases">
        <authorList>
            <person name="Varghese N."/>
            <person name="Submissions S."/>
        </authorList>
    </citation>
    <scope>NUCLEOTIDE SEQUENCE [LARGE SCALE GENOMIC DNA]</scope>
    <source>
        <strain evidence="11">ATCC 700379</strain>
    </source>
</reference>
<dbReference type="Proteomes" id="UP000198752">
    <property type="component" value="Unassembled WGS sequence"/>
</dbReference>
<evidence type="ECO:0000259" key="7">
    <source>
        <dbReference type="PROSITE" id="PS51094"/>
    </source>
</evidence>
<dbReference type="InterPro" id="IPR016152">
    <property type="entry name" value="PTrfase/Anion_transptr"/>
</dbReference>
<evidence type="ECO:0000259" key="9">
    <source>
        <dbReference type="PROSITE" id="PS51372"/>
    </source>
</evidence>
<evidence type="ECO:0000256" key="3">
    <source>
        <dbReference type="ARBA" id="ARBA00023015"/>
    </source>
</evidence>
<evidence type="ECO:0000256" key="2">
    <source>
        <dbReference type="ARBA" id="ARBA00022737"/>
    </source>
</evidence>
<dbReference type="AlphaFoldDB" id="A0A1I2S3N2"/>
<keyword evidence="2" id="KW-0677">Repeat</keyword>
<dbReference type="SUPFAM" id="SSF63520">
    <property type="entry name" value="PTS-regulatory domain, PRD"/>
    <property type="match status" value="1"/>
</dbReference>
<dbReference type="Pfam" id="PF00359">
    <property type="entry name" value="PTS_EIIA_2"/>
    <property type="match status" value="1"/>
</dbReference>
<dbReference type="PROSITE" id="PS00894">
    <property type="entry name" value="HTH_DEOR_1"/>
    <property type="match status" value="1"/>
</dbReference>
<keyword evidence="4" id="KW-0238">DNA-binding</keyword>